<keyword evidence="3" id="KW-1185">Reference proteome</keyword>
<dbReference type="EMBL" id="BMAV01023854">
    <property type="protein sequence ID" value="GFY80181.1"/>
    <property type="molecule type" value="Genomic_DNA"/>
</dbReference>
<comment type="caution">
    <text evidence="2">The sequence shown here is derived from an EMBL/GenBank/DDBJ whole genome shotgun (WGS) entry which is preliminary data.</text>
</comment>
<feature type="region of interest" description="Disordered" evidence="1">
    <location>
        <begin position="1"/>
        <end position="41"/>
    </location>
</feature>
<dbReference type="AlphaFoldDB" id="A0A8X7CT59"/>
<evidence type="ECO:0000256" key="1">
    <source>
        <dbReference type="SAM" id="MobiDB-lite"/>
    </source>
</evidence>
<reference evidence="2" key="1">
    <citation type="submission" date="2020-08" db="EMBL/GenBank/DDBJ databases">
        <title>Multicomponent nature underlies the extraordinary mechanical properties of spider dragline silk.</title>
        <authorList>
            <person name="Kono N."/>
            <person name="Nakamura H."/>
            <person name="Mori M."/>
            <person name="Yoshida Y."/>
            <person name="Ohtoshi R."/>
            <person name="Malay A.D."/>
            <person name="Moran D.A.P."/>
            <person name="Tomita M."/>
            <person name="Numata K."/>
            <person name="Arakawa K."/>
        </authorList>
    </citation>
    <scope>NUCLEOTIDE SEQUENCE</scope>
</reference>
<organism evidence="2 3">
    <name type="scientific">Trichonephila inaurata madagascariensis</name>
    <dbReference type="NCBI Taxonomy" id="2747483"/>
    <lineage>
        <taxon>Eukaryota</taxon>
        <taxon>Metazoa</taxon>
        <taxon>Ecdysozoa</taxon>
        <taxon>Arthropoda</taxon>
        <taxon>Chelicerata</taxon>
        <taxon>Arachnida</taxon>
        <taxon>Araneae</taxon>
        <taxon>Araneomorphae</taxon>
        <taxon>Entelegynae</taxon>
        <taxon>Araneoidea</taxon>
        <taxon>Nephilidae</taxon>
        <taxon>Trichonephila</taxon>
        <taxon>Trichonephila inaurata</taxon>
    </lineage>
</organism>
<name>A0A8X7CT59_9ARAC</name>
<accession>A0A8X7CT59</accession>
<evidence type="ECO:0000313" key="2">
    <source>
        <dbReference type="EMBL" id="GFY80181.1"/>
    </source>
</evidence>
<feature type="compositionally biased region" description="Basic and acidic residues" evidence="1">
    <location>
        <begin position="1"/>
        <end position="13"/>
    </location>
</feature>
<gene>
    <name evidence="2" type="ORF">TNIN_251531</name>
</gene>
<proteinExistence type="predicted"/>
<protein>
    <submittedName>
        <fullName evidence="2">Uncharacterized protein</fullName>
    </submittedName>
</protein>
<sequence length="139" mass="15774">MVDNSRRSIKGTDDSVITFPDRVDTSDSSPDNKVAKSRSRVRGMEDPVITYQNKVDTPDSKIAGRLMETQRVEGPHHLKSILEMSRKEERSFSQAVLLHYFLLTESGEFLQEASLVLLTFLLYKSLYYVAVHFSGCAKN</sequence>
<dbReference type="Proteomes" id="UP000886998">
    <property type="component" value="Unassembled WGS sequence"/>
</dbReference>
<evidence type="ECO:0000313" key="3">
    <source>
        <dbReference type="Proteomes" id="UP000886998"/>
    </source>
</evidence>